<dbReference type="SUPFAM" id="SSF48452">
    <property type="entry name" value="TPR-like"/>
    <property type="match status" value="1"/>
</dbReference>
<accession>A0A835ITS6</accession>
<feature type="region of interest" description="Disordered" evidence="1">
    <location>
        <begin position="1"/>
        <end position="32"/>
    </location>
</feature>
<dbReference type="PANTHER" id="PTHR46224">
    <property type="entry name" value="ANKYRIN REPEAT FAMILY PROTEIN"/>
    <property type="match status" value="1"/>
</dbReference>
<proteinExistence type="predicted"/>
<evidence type="ECO:0000256" key="1">
    <source>
        <dbReference type="SAM" id="MobiDB-lite"/>
    </source>
</evidence>
<dbReference type="PANTHER" id="PTHR46224:SF6">
    <property type="entry name" value="ANKYRIN REPEAT FAMILY PROTEIN"/>
    <property type="match status" value="1"/>
</dbReference>
<feature type="compositionally biased region" description="Basic and acidic residues" evidence="1">
    <location>
        <begin position="19"/>
        <end position="32"/>
    </location>
</feature>
<comment type="caution">
    <text evidence="2">The sequence shown here is derived from an EMBL/GenBank/DDBJ whole genome shotgun (WGS) entry which is preliminary data.</text>
</comment>
<gene>
    <name evidence="2" type="ORF">IFM89_021767</name>
</gene>
<evidence type="ECO:0000313" key="3">
    <source>
        <dbReference type="Proteomes" id="UP000631114"/>
    </source>
</evidence>
<name>A0A835ITS6_9MAGN</name>
<dbReference type="InterPro" id="IPR051616">
    <property type="entry name" value="Cul2-RING_E3_ligase_SR"/>
</dbReference>
<sequence>MGYGGGQVQSVNEAGSGRGRRENSEGEVVEEHIVPRGTDGMKPMEVAALRGHEEDFKILFRVTSTIPTYPQWSPDGVMRHIDSSEARKQRGLIREENFKQAKTMAEDALCEKNYSTAISSYNKAIVLDPTNESILSNWSLCWALFKVNAKRALYFEWPAPYYIYSSTQVWHQLETVPPLFAEMEKSEVESLRLEVSDLRDLSSIEKVELDTQGNNLLLLSLDRHRL</sequence>
<dbReference type="AlphaFoldDB" id="A0A835ITS6"/>
<dbReference type="Proteomes" id="UP000631114">
    <property type="component" value="Unassembled WGS sequence"/>
</dbReference>
<dbReference type="EMBL" id="JADFTS010000002">
    <property type="protein sequence ID" value="KAF9621463.1"/>
    <property type="molecule type" value="Genomic_DNA"/>
</dbReference>
<dbReference type="Gene3D" id="1.25.40.10">
    <property type="entry name" value="Tetratricopeptide repeat domain"/>
    <property type="match status" value="1"/>
</dbReference>
<dbReference type="InterPro" id="IPR011990">
    <property type="entry name" value="TPR-like_helical_dom_sf"/>
</dbReference>
<reference evidence="2 3" key="1">
    <citation type="submission" date="2020-10" db="EMBL/GenBank/DDBJ databases">
        <title>The Coptis chinensis genome and diversification of protoberbering-type alkaloids.</title>
        <authorList>
            <person name="Wang B."/>
            <person name="Shu S."/>
            <person name="Song C."/>
            <person name="Liu Y."/>
        </authorList>
    </citation>
    <scope>NUCLEOTIDE SEQUENCE [LARGE SCALE GENOMIC DNA]</scope>
    <source>
        <strain evidence="2">HL-2020</strain>
        <tissue evidence="2">Leaf</tissue>
    </source>
</reference>
<organism evidence="2 3">
    <name type="scientific">Coptis chinensis</name>
    <dbReference type="NCBI Taxonomy" id="261450"/>
    <lineage>
        <taxon>Eukaryota</taxon>
        <taxon>Viridiplantae</taxon>
        <taxon>Streptophyta</taxon>
        <taxon>Embryophyta</taxon>
        <taxon>Tracheophyta</taxon>
        <taxon>Spermatophyta</taxon>
        <taxon>Magnoliopsida</taxon>
        <taxon>Ranunculales</taxon>
        <taxon>Ranunculaceae</taxon>
        <taxon>Coptidoideae</taxon>
        <taxon>Coptis</taxon>
    </lineage>
</organism>
<protein>
    <submittedName>
        <fullName evidence="2">Uncharacterized protein</fullName>
    </submittedName>
</protein>
<dbReference type="OrthoDB" id="412869at2759"/>
<evidence type="ECO:0000313" key="2">
    <source>
        <dbReference type="EMBL" id="KAF9621463.1"/>
    </source>
</evidence>
<keyword evidence="3" id="KW-1185">Reference proteome</keyword>